<dbReference type="PANTHER" id="PTHR36423:SF2">
    <property type="entry name" value="AFR070WP"/>
    <property type="match status" value="1"/>
</dbReference>
<dbReference type="Gene3D" id="3.30.70.1240">
    <property type="entry name" value="DOPA-like domains"/>
    <property type="match status" value="1"/>
</dbReference>
<protein>
    <recommendedName>
        <fullName evidence="3">DOPA-dioxygenase</fullName>
    </recommendedName>
</protein>
<evidence type="ECO:0000313" key="2">
    <source>
        <dbReference type="Proteomes" id="UP001497600"/>
    </source>
</evidence>
<organism evidence="1 2">
    <name type="scientific">[Candida] anglica</name>
    <dbReference type="NCBI Taxonomy" id="148631"/>
    <lineage>
        <taxon>Eukaryota</taxon>
        <taxon>Fungi</taxon>
        <taxon>Dikarya</taxon>
        <taxon>Ascomycota</taxon>
        <taxon>Saccharomycotina</taxon>
        <taxon>Pichiomycetes</taxon>
        <taxon>Debaryomycetaceae</taxon>
        <taxon>Kurtzmaniella</taxon>
    </lineage>
</organism>
<gene>
    <name evidence="1" type="ORF">CAAN4_B09714</name>
</gene>
<dbReference type="Pfam" id="PF08883">
    <property type="entry name" value="DOPA_dioxygen"/>
    <property type="match status" value="1"/>
</dbReference>
<accession>A0ABP0E9P8</accession>
<proteinExistence type="predicted"/>
<evidence type="ECO:0008006" key="3">
    <source>
        <dbReference type="Google" id="ProtNLM"/>
    </source>
</evidence>
<dbReference type="PANTHER" id="PTHR36423">
    <property type="entry name" value="AFR070WP"/>
    <property type="match status" value="1"/>
</dbReference>
<reference evidence="1 2" key="1">
    <citation type="submission" date="2024-01" db="EMBL/GenBank/DDBJ databases">
        <authorList>
            <consortium name="Genoscope - CEA"/>
            <person name="William W."/>
        </authorList>
    </citation>
    <scope>NUCLEOTIDE SEQUENCE [LARGE SCALE GENOMIC DNA]</scope>
    <source>
        <strain evidence="1 2">29B2s-10</strain>
    </source>
</reference>
<sequence length="179" mass="20617">MEYLTHIPKENAAGATKSKYEGLSYTHPVKYYDFHIYYVHHNEESRTESDNLRQRLLDDFAIEGKEGAIIVKKLPNDKVIGPHITHFWEVDVVRPEVFIKLLSWFQLYHGNLSVLIHPNTGEPLLDHTDRALWLGPRLPVLPQVFTPGATGIPEYGVRRGKTLTPDTFDQHESSYHEDS</sequence>
<dbReference type="InterPro" id="IPR014980">
    <property type="entry name" value="DOPA_dioxygen"/>
</dbReference>
<dbReference type="EMBL" id="OZ004254">
    <property type="protein sequence ID" value="CAK7897425.1"/>
    <property type="molecule type" value="Genomic_DNA"/>
</dbReference>
<keyword evidence="2" id="KW-1185">Reference proteome</keyword>
<evidence type="ECO:0000313" key="1">
    <source>
        <dbReference type="EMBL" id="CAK7897425.1"/>
    </source>
</evidence>
<dbReference type="Proteomes" id="UP001497600">
    <property type="component" value="Chromosome B"/>
</dbReference>
<name>A0ABP0E9P8_9ASCO</name>
<dbReference type="SUPFAM" id="SSF143410">
    <property type="entry name" value="DOPA-like"/>
    <property type="match status" value="1"/>
</dbReference>
<dbReference type="InterPro" id="IPR023389">
    <property type="entry name" value="DOPA-like_sf"/>
</dbReference>